<keyword evidence="3" id="KW-1185">Reference proteome</keyword>
<dbReference type="EMBL" id="JAOWRF010000036">
    <property type="protein sequence ID" value="MCV3212394.1"/>
    <property type="molecule type" value="Genomic_DNA"/>
</dbReference>
<organism evidence="2 3">
    <name type="scientific">Plectonema radiosum NIES-515</name>
    <dbReference type="NCBI Taxonomy" id="2986073"/>
    <lineage>
        <taxon>Bacteria</taxon>
        <taxon>Bacillati</taxon>
        <taxon>Cyanobacteriota</taxon>
        <taxon>Cyanophyceae</taxon>
        <taxon>Oscillatoriophycideae</taxon>
        <taxon>Oscillatoriales</taxon>
        <taxon>Microcoleaceae</taxon>
        <taxon>Plectonema</taxon>
    </lineage>
</organism>
<evidence type="ECO:0000256" key="1">
    <source>
        <dbReference type="SAM" id="MobiDB-lite"/>
    </source>
</evidence>
<feature type="region of interest" description="Disordered" evidence="1">
    <location>
        <begin position="1"/>
        <end position="29"/>
    </location>
</feature>
<dbReference type="RefSeq" id="WP_263743903.1">
    <property type="nucleotide sequence ID" value="NZ_JAOWRF010000036.1"/>
</dbReference>
<reference evidence="2 3" key="1">
    <citation type="submission" date="2022-10" db="EMBL/GenBank/DDBJ databases">
        <title>Identification of biosynthetic pathway for the production of the potent trypsin inhibitor radiosumin.</title>
        <authorList>
            <person name="Fewer D.P."/>
            <person name="Delbaje E."/>
            <person name="Ouyang X."/>
            <person name="Agostino P.D."/>
            <person name="Wahlsten M."/>
            <person name="Jokela J."/>
            <person name="Permi P."/>
            <person name="Haapaniemi E."/>
            <person name="Koistinen H."/>
        </authorList>
    </citation>
    <scope>NUCLEOTIDE SEQUENCE [LARGE SCALE GENOMIC DNA]</scope>
    <source>
        <strain evidence="2 3">NIES-515</strain>
    </source>
</reference>
<accession>A0ABT3AUX8</accession>
<evidence type="ECO:0000313" key="2">
    <source>
        <dbReference type="EMBL" id="MCV3212394.1"/>
    </source>
</evidence>
<proteinExistence type="predicted"/>
<dbReference type="Proteomes" id="UP001526143">
    <property type="component" value="Unassembled WGS sequence"/>
</dbReference>
<gene>
    <name evidence="2" type="ORF">OGM63_02415</name>
</gene>
<protein>
    <submittedName>
        <fullName evidence="2">Uncharacterized protein</fullName>
    </submittedName>
</protein>
<name>A0ABT3AUX8_9CYAN</name>
<comment type="caution">
    <text evidence="2">The sequence shown here is derived from an EMBL/GenBank/DDBJ whole genome shotgun (WGS) entry which is preliminary data.</text>
</comment>
<feature type="compositionally biased region" description="Polar residues" evidence="1">
    <location>
        <begin position="1"/>
        <end position="10"/>
    </location>
</feature>
<sequence length="162" mass="17589">MMNWSGNLPATTVEEAAQPKPDPGINIGEKGLRGNKVASAAWQPSYALSSDFRKEFLKVLASITPPGIFQGKTQVVLVPLLIQSPIKIESGKWKVKMIANLTVFDQSNNLGDIIPFNKEIFVRAVEAPESPANISGLAAVIYQVRASGLEIYAIRDLAQENL</sequence>
<evidence type="ECO:0000313" key="3">
    <source>
        <dbReference type="Proteomes" id="UP001526143"/>
    </source>
</evidence>